<dbReference type="AlphaFoldDB" id="A0A328C3S4"/>
<dbReference type="NCBIfam" id="TIGR00172">
    <property type="entry name" value="maf"/>
    <property type="match status" value="1"/>
</dbReference>
<dbReference type="InterPro" id="IPR003697">
    <property type="entry name" value="Maf-like"/>
</dbReference>
<evidence type="ECO:0000256" key="2">
    <source>
        <dbReference type="ARBA" id="ARBA00022801"/>
    </source>
</evidence>
<comment type="subcellular location">
    <subcellularLocation>
        <location evidence="3">Cytoplasm</location>
    </subcellularLocation>
</comment>
<sequence>MTHKLILATESRYKIELLERLSLPFEAIAAQVDERRLEGESPAAMATRLADAKAKRLQQSHPDAFVLGADQVIALGDTIFQKPGNEERACEQLMQLQGRTHHLITAIALRPPAGAPLHAQVAFEMVMRPLTETQVRAYVHQDLPVHCAGSYRIEAAGIRLFEAARGDDFTAIIGLPLTRVWSLLEQAGYFEPS</sequence>
<evidence type="ECO:0000313" key="4">
    <source>
        <dbReference type="EMBL" id="RAL21684.1"/>
    </source>
</evidence>
<feature type="site" description="Important for substrate specificity" evidence="3">
    <location>
        <position position="154"/>
    </location>
</feature>
<gene>
    <name evidence="4" type="primary">maf</name>
    <name evidence="4" type="ORF">DL240_12575</name>
</gene>
<dbReference type="GO" id="GO:0009117">
    <property type="term" value="P:nucleotide metabolic process"/>
    <property type="evidence" value="ECO:0007669"/>
    <property type="project" value="UniProtKB-KW"/>
</dbReference>
<comment type="cofactor">
    <cofactor evidence="1 3">
        <name>a divalent metal cation</name>
        <dbReference type="ChEBI" id="CHEBI:60240"/>
    </cofactor>
</comment>
<keyword evidence="5" id="KW-1185">Reference proteome</keyword>
<evidence type="ECO:0000313" key="5">
    <source>
        <dbReference type="Proteomes" id="UP000249169"/>
    </source>
</evidence>
<dbReference type="GO" id="GO:0005737">
    <property type="term" value="C:cytoplasm"/>
    <property type="evidence" value="ECO:0007669"/>
    <property type="project" value="UniProtKB-SubCell"/>
</dbReference>
<dbReference type="PIRSF" id="PIRSF006305">
    <property type="entry name" value="Maf"/>
    <property type="match status" value="1"/>
</dbReference>
<organism evidence="4 5">
    <name type="scientific">Lujinxingia litoralis</name>
    <dbReference type="NCBI Taxonomy" id="2211119"/>
    <lineage>
        <taxon>Bacteria</taxon>
        <taxon>Deltaproteobacteria</taxon>
        <taxon>Bradymonadales</taxon>
        <taxon>Lujinxingiaceae</taxon>
        <taxon>Lujinxingia</taxon>
    </lineage>
</organism>
<dbReference type="CDD" id="cd00555">
    <property type="entry name" value="Maf"/>
    <property type="match status" value="1"/>
</dbReference>
<dbReference type="Proteomes" id="UP000249169">
    <property type="component" value="Unassembled WGS sequence"/>
</dbReference>
<reference evidence="4 5" key="1">
    <citation type="submission" date="2018-05" db="EMBL/GenBank/DDBJ databases">
        <title>Lujinxingia marina gen. nov. sp. nov., a new facultative anaerobic member of the class Deltaproteobacteria, and proposal of Lujinxingaceae fam. nov.</title>
        <authorList>
            <person name="Li C.-M."/>
        </authorList>
    </citation>
    <scope>NUCLEOTIDE SEQUENCE [LARGE SCALE GENOMIC DNA]</scope>
    <source>
        <strain evidence="4 5">B210</strain>
    </source>
</reference>
<feature type="site" description="Important for substrate specificity" evidence="3">
    <location>
        <position position="71"/>
    </location>
</feature>
<protein>
    <recommendedName>
        <fullName evidence="3">7-methyl-GTP pyrophosphatase</fullName>
        <shortName evidence="3">m(7)GTP pyrophosphatase</shortName>
        <ecNumber evidence="3">3.6.1.-</ecNumber>
    </recommendedName>
</protein>
<keyword evidence="2 3" id="KW-0378">Hydrolase</keyword>
<dbReference type="Gene3D" id="3.90.950.10">
    <property type="match status" value="1"/>
</dbReference>
<evidence type="ECO:0000256" key="3">
    <source>
        <dbReference type="HAMAP-Rule" id="MF_00528"/>
    </source>
</evidence>
<evidence type="ECO:0000256" key="1">
    <source>
        <dbReference type="ARBA" id="ARBA00001968"/>
    </source>
</evidence>
<dbReference type="RefSeq" id="WP_111730249.1">
    <property type="nucleotide sequence ID" value="NZ_QHKO01000005.1"/>
</dbReference>
<comment type="caution">
    <text evidence="4">The sequence shown here is derived from an EMBL/GenBank/DDBJ whole genome shotgun (WGS) entry which is preliminary data.</text>
</comment>
<dbReference type="SUPFAM" id="SSF52972">
    <property type="entry name" value="ITPase-like"/>
    <property type="match status" value="1"/>
</dbReference>
<keyword evidence="3" id="KW-0546">Nucleotide metabolism</keyword>
<comment type="caution">
    <text evidence="3">Lacks conserved residue(s) required for the propagation of feature annotation.</text>
</comment>
<dbReference type="GO" id="GO:0047429">
    <property type="term" value="F:nucleoside triphosphate diphosphatase activity"/>
    <property type="evidence" value="ECO:0007669"/>
    <property type="project" value="InterPro"/>
</dbReference>
<dbReference type="Pfam" id="PF02545">
    <property type="entry name" value="Maf"/>
    <property type="match status" value="1"/>
</dbReference>
<proteinExistence type="inferred from homology"/>
<name>A0A328C3S4_9DELT</name>
<accession>A0A328C3S4</accession>
<dbReference type="EC" id="3.6.1.-" evidence="3"/>
<dbReference type="PANTHER" id="PTHR43213">
    <property type="entry name" value="BIFUNCTIONAL DTTP/UTP PYROPHOSPHATASE/METHYLTRANSFERASE PROTEIN-RELATED"/>
    <property type="match status" value="1"/>
</dbReference>
<dbReference type="EMBL" id="QHKO01000005">
    <property type="protein sequence ID" value="RAL21684.1"/>
    <property type="molecule type" value="Genomic_DNA"/>
</dbReference>
<dbReference type="HAMAP" id="MF_00528">
    <property type="entry name" value="Maf"/>
    <property type="match status" value="1"/>
</dbReference>
<comment type="catalytic activity">
    <reaction evidence="3">
        <text>N(7)-methyl-GTP + H2O = N(7)-methyl-GMP + diphosphate + H(+)</text>
        <dbReference type="Rhea" id="RHEA:58744"/>
        <dbReference type="ChEBI" id="CHEBI:15377"/>
        <dbReference type="ChEBI" id="CHEBI:15378"/>
        <dbReference type="ChEBI" id="CHEBI:33019"/>
        <dbReference type="ChEBI" id="CHEBI:58285"/>
        <dbReference type="ChEBI" id="CHEBI:87133"/>
    </reaction>
</comment>
<feature type="active site" description="Proton acceptor" evidence="3">
    <location>
        <position position="70"/>
    </location>
</feature>
<dbReference type="OrthoDB" id="9807767at2"/>
<comment type="similarity">
    <text evidence="3">Belongs to the Maf family. YceF subfamily.</text>
</comment>
<feature type="site" description="Important for substrate specificity" evidence="3">
    <location>
        <position position="13"/>
    </location>
</feature>
<dbReference type="InterPro" id="IPR029001">
    <property type="entry name" value="ITPase-like_fam"/>
</dbReference>
<dbReference type="PANTHER" id="PTHR43213:SF5">
    <property type="entry name" value="BIFUNCTIONAL DTTP_UTP PYROPHOSPHATASE_METHYLTRANSFERASE PROTEIN-RELATED"/>
    <property type="match status" value="1"/>
</dbReference>
<keyword evidence="3" id="KW-0963">Cytoplasm</keyword>
<comment type="function">
    <text evidence="3">Nucleoside triphosphate pyrophosphatase that hydrolyzes 7-methyl-GTP (m(7)GTP). May have a dual role in cell division arrest and in preventing the incorporation of modified nucleotides into cellular nucleic acids.</text>
</comment>